<reference evidence="2 3" key="1">
    <citation type="submission" date="2019-06" db="EMBL/GenBank/DDBJ databases">
        <title>A chromosome-scale genome assembly of the striped catfish, Pangasianodon hypophthalmus.</title>
        <authorList>
            <person name="Wen M."/>
            <person name="Zahm M."/>
            <person name="Roques C."/>
            <person name="Cabau C."/>
            <person name="Klopp C."/>
            <person name="Donnadieu C."/>
            <person name="Jouanno E."/>
            <person name="Avarre J.-C."/>
            <person name="Campet M."/>
            <person name="Ha T.T.T."/>
            <person name="Dugue R."/>
            <person name="Lampietro C."/>
            <person name="Louis A."/>
            <person name="Herpin A."/>
            <person name="Echchiki A."/>
            <person name="Berthelot C."/>
            <person name="Parey E."/>
            <person name="Roest-Crollius H."/>
            <person name="Braasch I."/>
            <person name="Postlethwait J."/>
            <person name="Bobe J."/>
            <person name="Montfort J."/>
            <person name="Bouchez O."/>
            <person name="Begum T."/>
            <person name="Schartl M."/>
            <person name="Guiguen Y."/>
        </authorList>
    </citation>
    <scope>NUCLEOTIDE SEQUENCE [LARGE SCALE GENOMIC DNA]</scope>
    <source>
        <strain evidence="2 3">Indonesia</strain>
        <tissue evidence="2">Blood</tissue>
    </source>
</reference>
<evidence type="ECO:0000313" key="3">
    <source>
        <dbReference type="Proteomes" id="UP000327468"/>
    </source>
</evidence>
<keyword evidence="3" id="KW-1185">Reference proteome</keyword>
<evidence type="ECO:0000256" key="1">
    <source>
        <dbReference type="SAM" id="MobiDB-lite"/>
    </source>
</evidence>
<proteinExistence type="predicted"/>
<accession>A0A5N5P5H9</accession>
<name>A0A5N5P5H9_PANHP</name>
<protein>
    <submittedName>
        <fullName evidence="2">Uncharacterized protein</fullName>
    </submittedName>
</protein>
<sequence length="132" mass="14347">MTTGSTVRSKTREKRTKAVCDFFTLHLPNMSSLSVRGVITSKTAEDQTEGCCEDFGYALAQAARSSLRDRSAPPPGPYSHILPAGTRGYISSQACALLCVSAPQPRQHSDREAEGRPESGQRRKGRERGYSA</sequence>
<dbReference type="AlphaFoldDB" id="A0A5N5P5H9"/>
<dbReference type="Proteomes" id="UP000327468">
    <property type="component" value="Chromosome 6"/>
</dbReference>
<feature type="compositionally biased region" description="Basic and acidic residues" evidence="1">
    <location>
        <begin position="107"/>
        <end position="132"/>
    </location>
</feature>
<feature type="region of interest" description="Disordered" evidence="1">
    <location>
        <begin position="103"/>
        <end position="132"/>
    </location>
</feature>
<organism evidence="2 3">
    <name type="scientific">Pangasianodon hypophthalmus</name>
    <name type="common">Striped catfish</name>
    <name type="synonym">Helicophagus hypophthalmus</name>
    <dbReference type="NCBI Taxonomy" id="310915"/>
    <lineage>
        <taxon>Eukaryota</taxon>
        <taxon>Metazoa</taxon>
        <taxon>Chordata</taxon>
        <taxon>Craniata</taxon>
        <taxon>Vertebrata</taxon>
        <taxon>Euteleostomi</taxon>
        <taxon>Actinopterygii</taxon>
        <taxon>Neopterygii</taxon>
        <taxon>Teleostei</taxon>
        <taxon>Ostariophysi</taxon>
        <taxon>Siluriformes</taxon>
        <taxon>Pangasiidae</taxon>
        <taxon>Pangasianodon</taxon>
    </lineage>
</organism>
<dbReference type="EMBL" id="VFJC01000007">
    <property type="protein sequence ID" value="KAB5574874.1"/>
    <property type="molecule type" value="Genomic_DNA"/>
</dbReference>
<comment type="caution">
    <text evidence="2">The sequence shown here is derived from an EMBL/GenBank/DDBJ whole genome shotgun (WGS) entry which is preliminary data.</text>
</comment>
<evidence type="ECO:0000313" key="2">
    <source>
        <dbReference type="EMBL" id="KAB5574874.1"/>
    </source>
</evidence>
<gene>
    <name evidence="2" type="ORF">PHYPO_G00214160</name>
</gene>